<comment type="caution">
    <text evidence="2">The sequence shown here is derived from an EMBL/GenBank/DDBJ whole genome shotgun (WGS) entry which is preliminary data.</text>
</comment>
<dbReference type="InterPro" id="IPR029058">
    <property type="entry name" value="AB_hydrolase_fold"/>
</dbReference>
<dbReference type="PIRSF" id="PIRSF029063">
    <property type="entry name" value="IV_sec_VirJ"/>
    <property type="match status" value="1"/>
</dbReference>
<gene>
    <name evidence="2" type="ORF">CXZ10_02350</name>
</gene>
<evidence type="ECO:0000259" key="1">
    <source>
        <dbReference type="Pfam" id="PF06057"/>
    </source>
</evidence>
<dbReference type="AlphaFoldDB" id="A0A1I4R3F4"/>
<evidence type="ECO:0000313" key="3">
    <source>
        <dbReference type="Proteomes" id="UP000233491"/>
    </source>
</evidence>
<dbReference type="Gene3D" id="3.40.50.1820">
    <property type="entry name" value="alpha/beta hydrolase"/>
    <property type="match status" value="2"/>
</dbReference>
<organism evidence="2 3">
    <name type="scientific">Pleomorphomonas diazotrophica</name>
    <dbReference type="NCBI Taxonomy" id="1166257"/>
    <lineage>
        <taxon>Bacteria</taxon>
        <taxon>Pseudomonadati</taxon>
        <taxon>Pseudomonadota</taxon>
        <taxon>Alphaproteobacteria</taxon>
        <taxon>Hyphomicrobiales</taxon>
        <taxon>Pleomorphomonadaceae</taxon>
        <taxon>Pleomorphomonas</taxon>
    </lineage>
</organism>
<dbReference type="Proteomes" id="UP000233491">
    <property type="component" value="Unassembled WGS sequence"/>
</dbReference>
<dbReference type="OrthoDB" id="9807916at2"/>
<sequence length="472" mass="50085">MKRLILFVMVGVLTLAGIGAGTFFHLFPHLPIDKTDTLGIAEVIAPRSEPTGLIYLLSGDGGYGFWDRVQARRYAANGAVVVGIDTPATFAKAEKLPDDCVYFVSDVEQVSQNIQRVLDVDSYHSPVIAGSGLGGTFALALAAQSPDATIGRTIAVDPRAALPLRKELCSEAKHVKSADGNGWVYELQKGHLPDPIDVYLTRHTDPDGAAHVNELIGSGFPIATAKSVKGAGRTLDGALLEQLARDEDSGSPLAGIPITALAAAPKHDSMAIIYSGDGGWRDIDAEIGGYLAKAGVPVVGIDSLRYFWNDVDPAAAADDLAKVIDAYEKKWNVHKVMLIGYSFGADALPAIYEALPDDRKANVDLISLIAYTGARQFEIQVSGILGGKTDPNGPSTLSDLLKIEPAKVQCIYGSEDDETACIRLPKDKGFSLLVHPGGHHFNDDYKPVARDILDRLVPAKAASAAVEAQAAP</sequence>
<dbReference type="ESTHER" id="9rhiz-a0a1i4r3f4">
    <property type="family name" value="VirJ"/>
</dbReference>
<accession>A0A1I4R3F4</accession>
<dbReference type="SUPFAM" id="SSF53474">
    <property type="entry name" value="alpha/beta-Hydrolases"/>
    <property type="match status" value="2"/>
</dbReference>
<name>A0A1I4R3F4_9HYPH</name>
<dbReference type="InterPro" id="IPR011225">
    <property type="entry name" value="IV_sec_VirJ"/>
</dbReference>
<reference evidence="2 3" key="1">
    <citation type="submission" date="2017-12" db="EMBL/GenBank/DDBJ databases">
        <title>Anaerobic carbon monoxide metabolism by Pleomorphomonas carboxyditropha sp. nov., a new mesophilic hydrogenogenic carboxidotroph.</title>
        <authorList>
            <person name="Esquivel-Elizondo S."/>
            <person name="Krajmalnik-Brown R."/>
        </authorList>
    </citation>
    <scope>NUCLEOTIDE SEQUENCE [LARGE SCALE GENOMIC DNA]</scope>
    <source>
        <strain evidence="2 3">R5-392</strain>
    </source>
</reference>
<dbReference type="EMBL" id="PJNW01000002">
    <property type="protein sequence ID" value="PKR90250.1"/>
    <property type="molecule type" value="Genomic_DNA"/>
</dbReference>
<protein>
    <submittedName>
        <fullName evidence="2">Type IV secretory pathway protein AcvB</fullName>
    </submittedName>
</protein>
<keyword evidence="3" id="KW-1185">Reference proteome</keyword>
<dbReference type="RefSeq" id="WP_101287345.1">
    <property type="nucleotide sequence ID" value="NZ_FOUQ01000001.1"/>
</dbReference>
<proteinExistence type="predicted"/>
<evidence type="ECO:0000313" key="2">
    <source>
        <dbReference type="EMBL" id="PKR90250.1"/>
    </source>
</evidence>
<dbReference type="InterPro" id="IPR010333">
    <property type="entry name" value="VirJ"/>
</dbReference>
<feature type="domain" description="Bacterial virulence" evidence="1">
    <location>
        <begin position="268"/>
        <end position="456"/>
    </location>
</feature>
<dbReference type="Pfam" id="PF06057">
    <property type="entry name" value="VirJ"/>
    <property type="match status" value="1"/>
</dbReference>